<feature type="compositionally biased region" description="Polar residues" evidence="3">
    <location>
        <begin position="84"/>
        <end position="96"/>
    </location>
</feature>
<evidence type="ECO:0000256" key="3">
    <source>
        <dbReference type="SAM" id="MobiDB-lite"/>
    </source>
</evidence>
<dbReference type="InterPro" id="IPR036252">
    <property type="entry name" value="Proteasome_activ_sf"/>
</dbReference>
<proteinExistence type="inferred from homology"/>
<dbReference type="FunFam" id="1.20.120.180:FF:000002">
    <property type="entry name" value="Proteasome activator complex subunit 1"/>
    <property type="match status" value="1"/>
</dbReference>
<organism evidence="5 6">
    <name type="scientific">Tetrapyrgos nigripes</name>
    <dbReference type="NCBI Taxonomy" id="182062"/>
    <lineage>
        <taxon>Eukaryota</taxon>
        <taxon>Fungi</taxon>
        <taxon>Dikarya</taxon>
        <taxon>Basidiomycota</taxon>
        <taxon>Agaricomycotina</taxon>
        <taxon>Agaricomycetes</taxon>
        <taxon>Agaricomycetidae</taxon>
        <taxon>Agaricales</taxon>
        <taxon>Marasmiineae</taxon>
        <taxon>Marasmiaceae</taxon>
        <taxon>Tetrapyrgos</taxon>
    </lineage>
</organism>
<dbReference type="InterPro" id="IPR036997">
    <property type="entry name" value="PA28_C_sf"/>
</dbReference>
<dbReference type="OrthoDB" id="6591885at2759"/>
<comment type="caution">
    <text evidence="5">The sequence shown here is derived from an EMBL/GenBank/DDBJ whole genome shotgun (WGS) entry which is preliminary data.</text>
</comment>
<feature type="region of interest" description="Disordered" evidence="3">
    <location>
        <begin position="43"/>
        <end position="96"/>
    </location>
</feature>
<feature type="domain" description="Proteasome activator PA28 C-terminal" evidence="4">
    <location>
        <begin position="107"/>
        <end position="249"/>
    </location>
</feature>
<dbReference type="AlphaFoldDB" id="A0A8H5GPP2"/>
<name>A0A8H5GPP2_9AGAR</name>
<keyword evidence="2" id="KW-0647">Proteasome</keyword>
<dbReference type="EMBL" id="JAACJM010000015">
    <property type="protein sequence ID" value="KAF5368605.1"/>
    <property type="molecule type" value="Genomic_DNA"/>
</dbReference>
<dbReference type="InterPro" id="IPR009077">
    <property type="entry name" value="Proteasome_activ_PA28"/>
</dbReference>
<evidence type="ECO:0000313" key="6">
    <source>
        <dbReference type="Proteomes" id="UP000559256"/>
    </source>
</evidence>
<gene>
    <name evidence="5" type="ORF">D9758_002318</name>
</gene>
<dbReference type="PANTHER" id="PTHR10660">
    <property type="entry name" value="PROTEASOME REGULATOR PA28"/>
    <property type="match status" value="1"/>
</dbReference>
<evidence type="ECO:0000259" key="4">
    <source>
        <dbReference type="Pfam" id="PF02252"/>
    </source>
</evidence>
<dbReference type="SUPFAM" id="SSF47216">
    <property type="entry name" value="Proteasome activator"/>
    <property type="match status" value="1"/>
</dbReference>
<feature type="compositionally biased region" description="Polar residues" evidence="3">
    <location>
        <begin position="43"/>
        <end position="55"/>
    </location>
</feature>
<dbReference type="GO" id="GO:0061133">
    <property type="term" value="F:endopeptidase activator activity"/>
    <property type="evidence" value="ECO:0007669"/>
    <property type="project" value="TreeGrafter"/>
</dbReference>
<sequence length="252" mass="28488">MTRLFSSAMEKGIASEIEKFRKQVTDTAEETIFKLLPTKKLISSINDPDSPFNPSRDTETDTTVYPPPASTDPPSKKRKLSDDATGTSDNSSVISNDTQNARLMNMVLSNKRVKSMHDVVKKECEELASNIDKVKLWLTINLPKIEDGDNFGVQVQEEVLGELHRAQESAYNLRDVPRQDFLARAKICSKLIKYPFVEDYTLALQEHDEKQIYTASQRLVDIRNLYAAVMDITQKNITKLRAPKGNNSSSLY</sequence>
<evidence type="ECO:0000256" key="2">
    <source>
        <dbReference type="ARBA" id="ARBA00022942"/>
    </source>
</evidence>
<dbReference type="GO" id="GO:0005737">
    <property type="term" value="C:cytoplasm"/>
    <property type="evidence" value="ECO:0007669"/>
    <property type="project" value="TreeGrafter"/>
</dbReference>
<protein>
    <recommendedName>
        <fullName evidence="4">Proteasome activator PA28 C-terminal domain-containing protein</fullName>
    </recommendedName>
</protein>
<dbReference type="GO" id="GO:0005654">
    <property type="term" value="C:nucleoplasm"/>
    <property type="evidence" value="ECO:0007669"/>
    <property type="project" value="TreeGrafter"/>
</dbReference>
<dbReference type="Gene3D" id="1.20.120.180">
    <property type="entry name" value="Proteasome activator pa28, C-terminal domain"/>
    <property type="match status" value="1"/>
</dbReference>
<dbReference type="InterPro" id="IPR003186">
    <property type="entry name" value="PA28_C"/>
</dbReference>
<dbReference type="GO" id="GO:0008537">
    <property type="term" value="C:proteasome activator complex"/>
    <property type="evidence" value="ECO:0007669"/>
    <property type="project" value="InterPro"/>
</dbReference>
<dbReference type="GO" id="GO:2000045">
    <property type="term" value="P:regulation of G1/S transition of mitotic cell cycle"/>
    <property type="evidence" value="ECO:0007669"/>
    <property type="project" value="TreeGrafter"/>
</dbReference>
<comment type="similarity">
    <text evidence="1">Belongs to the PA28 family.</text>
</comment>
<dbReference type="Pfam" id="PF02252">
    <property type="entry name" value="PA28_C"/>
    <property type="match status" value="1"/>
</dbReference>
<accession>A0A8H5GPP2</accession>
<dbReference type="Proteomes" id="UP000559256">
    <property type="component" value="Unassembled WGS sequence"/>
</dbReference>
<reference evidence="5 6" key="1">
    <citation type="journal article" date="2020" name="ISME J.">
        <title>Uncovering the hidden diversity of litter-decomposition mechanisms in mushroom-forming fungi.</title>
        <authorList>
            <person name="Floudas D."/>
            <person name="Bentzer J."/>
            <person name="Ahren D."/>
            <person name="Johansson T."/>
            <person name="Persson P."/>
            <person name="Tunlid A."/>
        </authorList>
    </citation>
    <scope>NUCLEOTIDE SEQUENCE [LARGE SCALE GENOMIC DNA]</scope>
    <source>
        <strain evidence="5 6">CBS 291.85</strain>
    </source>
</reference>
<dbReference type="PANTHER" id="PTHR10660:SF2">
    <property type="entry name" value="LD45860P"/>
    <property type="match status" value="1"/>
</dbReference>
<keyword evidence="6" id="KW-1185">Reference proteome</keyword>
<evidence type="ECO:0000256" key="1">
    <source>
        <dbReference type="ARBA" id="ARBA00005883"/>
    </source>
</evidence>
<evidence type="ECO:0000313" key="5">
    <source>
        <dbReference type="EMBL" id="KAF5368605.1"/>
    </source>
</evidence>
<dbReference type="GO" id="GO:0061136">
    <property type="term" value="P:regulation of proteasomal protein catabolic process"/>
    <property type="evidence" value="ECO:0007669"/>
    <property type="project" value="TreeGrafter"/>
</dbReference>